<dbReference type="AlphaFoldDB" id="K2SIG8"/>
<gene>
    <name evidence="2" type="ORF">MPH_00346</name>
</gene>
<name>K2SIG8_MACPH</name>
<comment type="caution">
    <text evidence="2">The sequence shown here is derived from an EMBL/GenBank/DDBJ whole genome shotgun (WGS) entry which is preliminary data.</text>
</comment>
<dbReference type="Proteomes" id="UP000007129">
    <property type="component" value="Unassembled WGS sequence"/>
</dbReference>
<reference evidence="2 3" key="1">
    <citation type="journal article" date="2012" name="BMC Genomics">
        <title>Tools to kill: Genome of one of the most destructive plant pathogenic fungi Macrophomina phaseolina.</title>
        <authorList>
            <person name="Islam M.S."/>
            <person name="Haque M.S."/>
            <person name="Islam M.M."/>
            <person name="Emdad E.M."/>
            <person name="Halim A."/>
            <person name="Hossen Q.M.M."/>
            <person name="Hossain M.Z."/>
            <person name="Ahmed B."/>
            <person name="Rahim S."/>
            <person name="Rahman M.S."/>
            <person name="Alam M.M."/>
            <person name="Hou S."/>
            <person name="Wan X."/>
            <person name="Saito J.A."/>
            <person name="Alam M."/>
        </authorList>
    </citation>
    <scope>NUCLEOTIDE SEQUENCE [LARGE SCALE GENOMIC DNA]</scope>
    <source>
        <strain evidence="2 3">MS6</strain>
    </source>
</reference>
<protein>
    <submittedName>
        <fullName evidence="2">Uncharacterized protein</fullName>
    </submittedName>
</protein>
<feature type="compositionally biased region" description="Polar residues" evidence="1">
    <location>
        <begin position="162"/>
        <end position="171"/>
    </location>
</feature>
<evidence type="ECO:0000313" key="3">
    <source>
        <dbReference type="Proteomes" id="UP000007129"/>
    </source>
</evidence>
<dbReference type="OrthoDB" id="3939315at2759"/>
<dbReference type="VEuPathDB" id="FungiDB:MPH_00346"/>
<organism evidence="2 3">
    <name type="scientific">Macrophomina phaseolina (strain MS6)</name>
    <name type="common">Charcoal rot fungus</name>
    <dbReference type="NCBI Taxonomy" id="1126212"/>
    <lineage>
        <taxon>Eukaryota</taxon>
        <taxon>Fungi</taxon>
        <taxon>Dikarya</taxon>
        <taxon>Ascomycota</taxon>
        <taxon>Pezizomycotina</taxon>
        <taxon>Dothideomycetes</taxon>
        <taxon>Dothideomycetes incertae sedis</taxon>
        <taxon>Botryosphaeriales</taxon>
        <taxon>Botryosphaeriaceae</taxon>
        <taxon>Macrophomina</taxon>
    </lineage>
</organism>
<proteinExistence type="predicted"/>
<dbReference type="InParanoid" id="K2SIG8"/>
<evidence type="ECO:0000313" key="2">
    <source>
        <dbReference type="EMBL" id="EKG22279.1"/>
    </source>
</evidence>
<sequence length="473" mass="52717">MPEPAHKSQCQIREFGCLGPWLQWRSLAEMATKLEISALSGYPTVHDCYAPHGRLLDLDQCCGAEEPGSDWHAECGASAIALRHLFYDDLEHIHALCKLSSRKIGSYCHYLGPIHCLASQVLHPTSRSPFQIGKMTSPLRSDPLLVLGGERFGPDFEEQSTGEESSQNSVKPDSAPPYCSSATDSRRSDASSPTVIRSLSPPPDYNAWDPLARDFHLGGTFIYASSTNTPHYQIKLTATASGRPQQLHLRRLTPTEIRRAHRASTSSASAVTQQSNYSLTRTTTGPARPPSFLQHPTDPPSTPYDPDATTYIATLYPTSTIEIRGQRASTLPTYLSITPSPFSSATTATSTTTFHHHTRNKRFDALDPAHEARIQRYGYHAKDEWVEKVLFSARRGGRWAKFWERRGKGVVEWVDGQGRLCAVESEEEEEAGGRQVTRRLRLEAGAKAVTEMKVRDVLVMCWVVRLWRMLADQ</sequence>
<accession>K2SIG8</accession>
<evidence type="ECO:0000256" key="1">
    <source>
        <dbReference type="SAM" id="MobiDB-lite"/>
    </source>
</evidence>
<feature type="region of interest" description="Disordered" evidence="1">
    <location>
        <begin position="150"/>
        <end position="202"/>
    </location>
</feature>
<dbReference type="HOGENOM" id="CLU_577552_0_0_1"/>
<dbReference type="EMBL" id="AHHD01000025">
    <property type="protein sequence ID" value="EKG22279.1"/>
    <property type="molecule type" value="Genomic_DNA"/>
</dbReference>
<feature type="compositionally biased region" description="Polar residues" evidence="1">
    <location>
        <begin position="271"/>
        <end position="285"/>
    </location>
</feature>
<feature type="region of interest" description="Disordered" evidence="1">
    <location>
        <begin position="258"/>
        <end position="304"/>
    </location>
</feature>
<dbReference type="eggNOG" id="ENOG502T0CM">
    <property type="taxonomic scope" value="Eukaryota"/>
</dbReference>